<dbReference type="Proteomes" id="UP000062255">
    <property type="component" value="Chromosome"/>
</dbReference>
<dbReference type="PATRIC" id="fig|134601.6.peg.3122"/>
<sequence>MAEPIASTTILDAMLAVHHQLNLPDGWVVGNPLTLFSQTAAGNQTVLVNGDGPDESLRTAITWSSKI</sequence>
<organism evidence="1 2">
    <name type="scientific">Mycolicibacterium goodii</name>
    <name type="common">Mycobacterium goodii</name>
    <dbReference type="NCBI Taxonomy" id="134601"/>
    <lineage>
        <taxon>Bacteria</taxon>
        <taxon>Bacillati</taxon>
        <taxon>Actinomycetota</taxon>
        <taxon>Actinomycetes</taxon>
        <taxon>Mycobacteriales</taxon>
        <taxon>Mycobacteriaceae</taxon>
        <taxon>Mycolicibacterium</taxon>
    </lineage>
</organism>
<dbReference type="EMBL" id="CP012150">
    <property type="protein sequence ID" value="AKS32991.1"/>
    <property type="molecule type" value="Genomic_DNA"/>
</dbReference>
<evidence type="ECO:0000313" key="2">
    <source>
        <dbReference type="Proteomes" id="UP000062255"/>
    </source>
</evidence>
<evidence type="ECO:0000313" key="1">
    <source>
        <dbReference type="EMBL" id="AKS32991.1"/>
    </source>
</evidence>
<protein>
    <submittedName>
        <fullName evidence="1">Uncharacterized protein</fullName>
    </submittedName>
</protein>
<gene>
    <name evidence="1" type="ORF">AFA91_15030</name>
</gene>
<dbReference type="KEGG" id="mgo:AFA91_15030"/>
<proteinExistence type="predicted"/>
<accession>A0A0K0X6H1</accession>
<dbReference type="RefSeq" id="WP_049745427.1">
    <property type="nucleotide sequence ID" value="NZ_CP012150.1"/>
</dbReference>
<name>A0A0K0X6H1_MYCGD</name>
<reference evidence="1 2" key="1">
    <citation type="submission" date="2015-07" db="EMBL/GenBank/DDBJ databases">
        <title>Complete genome sequence of Mycobacterium goodii X7B, a facultative thermophilic biodesulfurizing bacterium.</title>
        <authorList>
            <person name="Yu B."/>
            <person name="Li F."/>
            <person name="Xu P."/>
        </authorList>
    </citation>
    <scope>NUCLEOTIDE SEQUENCE [LARGE SCALE GENOMIC DNA]</scope>
    <source>
        <strain evidence="1 2">X7B</strain>
    </source>
</reference>
<dbReference type="AlphaFoldDB" id="A0A0K0X6H1"/>